<dbReference type="CDD" id="cd00024">
    <property type="entry name" value="CD_CSD"/>
    <property type="match status" value="1"/>
</dbReference>
<organism evidence="4 5">
    <name type="scientific">Thermothielavioides terrestris</name>
    <dbReference type="NCBI Taxonomy" id="2587410"/>
    <lineage>
        <taxon>Eukaryota</taxon>
        <taxon>Fungi</taxon>
        <taxon>Dikarya</taxon>
        <taxon>Ascomycota</taxon>
        <taxon>Pezizomycotina</taxon>
        <taxon>Sordariomycetes</taxon>
        <taxon>Sordariomycetidae</taxon>
        <taxon>Sordariales</taxon>
        <taxon>Chaetomiaceae</taxon>
        <taxon>Thermothielavioides</taxon>
    </lineage>
</organism>
<evidence type="ECO:0000256" key="1">
    <source>
        <dbReference type="ARBA" id="ARBA00011353"/>
    </source>
</evidence>
<protein>
    <submittedName>
        <fullName evidence="4">6fadd45e-134e-4a36-a1a1-6141a2d38d17</fullName>
    </submittedName>
</protein>
<reference evidence="4 5" key="1">
    <citation type="submission" date="2018-04" db="EMBL/GenBank/DDBJ databases">
        <authorList>
            <person name="Huttner S."/>
            <person name="Dainat J."/>
        </authorList>
    </citation>
    <scope>NUCLEOTIDE SEQUENCE [LARGE SCALE GENOMIC DNA]</scope>
</reference>
<gene>
    <name evidence="4" type="ORF">TT172_LOCUS4077</name>
</gene>
<dbReference type="SUPFAM" id="SSF54160">
    <property type="entry name" value="Chromo domain-like"/>
    <property type="match status" value="1"/>
</dbReference>
<feature type="domain" description="Chromo" evidence="3">
    <location>
        <begin position="35"/>
        <end position="83"/>
    </location>
</feature>
<proteinExistence type="predicted"/>
<name>A0A446BGU3_9PEZI</name>
<feature type="region of interest" description="Disordered" evidence="2">
    <location>
        <begin position="1"/>
        <end position="30"/>
    </location>
</feature>
<evidence type="ECO:0000313" key="4">
    <source>
        <dbReference type="EMBL" id="SPQ21658.1"/>
    </source>
</evidence>
<feature type="region of interest" description="Disordered" evidence="2">
    <location>
        <begin position="103"/>
        <end position="144"/>
    </location>
</feature>
<dbReference type="InterPro" id="IPR000953">
    <property type="entry name" value="Chromo/chromo_shadow_dom"/>
</dbReference>
<dbReference type="Gene3D" id="2.40.50.40">
    <property type="match status" value="1"/>
</dbReference>
<dbReference type="InterPro" id="IPR016197">
    <property type="entry name" value="Chromo-like_dom_sf"/>
</dbReference>
<evidence type="ECO:0000313" key="5">
    <source>
        <dbReference type="Proteomes" id="UP000289323"/>
    </source>
</evidence>
<dbReference type="AlphaFoldDB" id="A0A446BGU3"/>
<dbReference type="EMBL" id="OUUZ01000008">
    <property type="protein sequence ID" value="SPQ21658.1"/>
    <property type="molecule type" value="Genomic_DNA"/>
</dbReference>
<dbReference type="GO" id="GO:0006338">
    <property type="term" value="P:chromatin remodeling"/>
    <property type="evidence" value="ECO:0007669"/>
    <property type="project" value="UniProtKB-ARBA"/>
</dbReference>
<evidence type="ECO:0000259" key="3">
    <source>
        <dbReference type="PROSITE" id="PS50013"/>
    </source>
</evidence>
<dbReference type="Proteomes" id="UP000289323">
    <property type="component" value="Unassembled WGS sequence"/>
</dbReference>
<sequence>MTKPHPSAKSTKPKRRKPAAANPTAREPTSEAVLYEIRDIIDEKYVKGKLLYKVDWADDPTTGEQYDPTWEPAENVTAAAVVDWEREKRRRLGLELEPVLSPEGAANRQRDLTPTIVGGRATKRPRTSFDSGYTSTDSDPDASWAFVQSVPNRTSELV</sequence>
<accession>A0A446BGU3</accession>
<feature type="compositionally biased region" description="Polar residues" evidence="2">
    <location>
        <begin position="128"/>
        <end position="137"/>
    </location>
</feature>
<dbReference type="PROSITE" id="PS50013">
    <property type="entry name" value="CHROMO_2"/>
    <property type="match status" value="1"/>
</dbReference>
<evidence type="ECO:0000256" key="2">
    <source>
        <dbReference type="SAM" id="MobiDB-lite"/>
    </source>
</evidence>
<comment type="subunit">
    <text evidence="1">Component of the NuA4 histone acetyltransferase complex.</text>
</comment>